<name>A0A0L0G4N8_9EUKA</name>
<evidence type="ECO:0000256" key="2">
    <source>
        <dbReference type="ARBA" id="ARBA00022729"/>
    </source>
</evidence>
<keyword evidence="5 7" id="KW-0443">Lipid metabolism</keyword>
<dbReference type="InterPro" id="IPR007000">
    <property type="entry name" value="PLipase_B-like"/>
</dbReference>
<dbReference type="Pfam" id="PF04916">
    <property type="entry name" value="Phospholip_B"/>
    <property type="match status" value="1"/>
</dbReference>
<keyword evidence="2" id="KW-0732">Signal</keyword>
<dbReference type="PANTHER" id="PTHR12370">
    <property type="entry name" value="PHOSPHOLIPASE B-RELATED"/>
    <property type="match status" value="1"/>
</dbReference>
<dbReference type="PANTHER" id="PTHR12370:SF3">
    <property type="entry name" value="PHOSPHOLIPASE B-LIKE 2-RELATED"/>
    <property type="match status" value="1"/>
</dbReference>
<dbReference type="GeneID" id="25904398"/>
<evidence type="ECO:0000256" key="1">
    <source>
        <dbReference type="ARBA" id="ARBA00007835"/>
    </source>
</evidence>
<accession>A0A0L0G4N8</accession>
<keyword evidence="6" id="KW-0325">Glycoprotein</keyword>
<dbReference type="EC" id="3.1.1.-" evidence="7"/>
<proteinExistence type="inferred from homology"/>
<dbReference type="GO" id="GO:0005576">
    <property type="term" value="C:extracellular region"/>
    <property type="evidence" value="ECO:0007669"/>
    <property type="project" value="TreeGrafter"/>
</dbReference>
<protein>
    <recommendedName>
        <fullName evidence="7">Phospholipase B-like</fullName>
        <ecNumber evidence="7">3.1.1.-</ecNumber>
    </recommendedName>
</protein>
<evidence type="ECO:0000256" key="3">
    <source>
        <dbReference type="ARBA" id="ARBA00022801"/>
    </source>
</evidence>
<evidence type="ECO:0000313" key="9">
    <source>
        <dbReference type="Proteomes" id="UP000054560"/>
    </source>
</evidence>
<dbReference type="GO" id="GO:0004620">
    <property type="term" value="F:phospholipase activity"/>
    <property type="evidence" value="ECO:0007669"/>
    <property type="project" value="InterPro"/>
</dbReference>
<comment type="similarity">
    <text evidence="1 7">Belongs to the phospholipase B-like family.</text>
</comment>
<keyword evidence="9" id="KW-1185">Reference proteome</keyword>
<dbReference type="GO" id="GO:0009395">
    <property type="term" value="P:phospholipid catabolic process"/>
    <property type="evidence" value="ECO:0007669"/>
    <property type="project" value="TreeGrafter"/>
</dbReference>
<keyword evidence="4 7" id="KW-0442">Lipid degradation</keyword>
<dbReference type="OrthoDB" id="443524at2759"/>
<dbReference type="STRING" id="667725.A0A0L0G4N8"/>
<keyword evidence="3 7" id="KW-0378">Hydrolase</keyword>
<evidence type="ECO:0000256" key="5">
    <source>
        <dbReference type="ARBA" id="ARBA00023098"/>
    </source>
</evidence>
<dbReference type="EMBL" id="KQ241804">
    <property type="protein sequence ID" value="KNC83869.1"/>
    <property type="molecule type" value="Genomic_DNA"/>
</dbReference>
<dbReference type="AlphaFoldDB" id="A0A0L0G4N8"/>
<dbReference type="Gene3D" id="3.60.60.30">
    <property type="match status" value="1"/>
</dbReference>
<gene>
    <name evidence="8" type="ORF">SARC_03894</name>
</gene>
<evidence type="ECO:0000256" key="6">
    <source>
        <dbReference type="ARBA" id="ARBA00023180"/>
    </source>
</evidence>
<organism evidence="8 9">
    <name type="scientific">Sphaeroforma arctica JP610</name>
    <dbReference type="NCBI Taxonomy" id="667725"/>
    <lineage>
        <taxon>Eukaryota</taxon>
        <taxon>Ichthyosporea</taxon>
        <taxon>Ichthyophonida</taxon>
        <taxon>Sphaeroforma</taxon>
    </lineage>
</organism>
<dbReference type="Proteomes" id="UP000054560">
    <property type="component" value="Unassembled WGS sequence"/>
</dbReference>
<comment type="function">
    <text evidence="7">Putative phospholipase.</text>
</comment>
<evidence type="ECO:0000256" key="7">
    <source>
        <dbReference type="RuleBase" id="RU364138"/>
    </source>
</evidence>
<evidence type="ECO:0000313" key="8">
    <source>
        <dbReference type="EMBL" id="KNC83869.1"/>
    </source>
</evidence>
<reference evidence="8 9" key="1">
    <citation type="submission" date="2011-02" db="EMBL/GenBank/DDBJ databases">
        <title>The Genome Sequence of Sphaeroforma arctica JP610.</title>
        <authorList>
            <consortium name="The Broad Institute Genome Sequencing Platform"/>
            <person name="Russ C."/>
            <person name="Cuomo C."/>
            <person name="Young S.K."/>
            <person name="Zeng Q."/>
            <person name="Gargeya S."/>
            <person name="Alvarado L."/>
            <person name="Berlin A."/>
            <person name="Chapman S.B."/>
            <person name="Chen Z."/>
            <person name="Freedman E."/>
            <person name="Gellesch M."/>
            <person name="Goldberg J."/>
            <person name="Griggs A."/>
            <person name="Gujja S."/>
            <person name="Heilman E."/>
            <person name="Heiman D."/>
            <person name="Howarth C."/>
            <person name="Mehta T."/>
            <person name="Neiman D."/>
            <person name="Pearson M."/>
            <person name="Roberts A."/>
            <person name="Saif S."/>
            <person name="Shea T."/>
            <person name="Shenoy N."/>
            <person name="Sisk P."/>
            <person name="Stolte C."/>
            <person name="Sykes S."/>
            <person name="White J."/>
            <person name="Yandava C."/>
            <person name="Burger G."/>
            <person name="Gray M.W."/>
            <person name="Holland P.W.H."/>
            <person name="King N."/>
            <person name="Lang F.B.F."/>
            <person name="Roger A.J."/>
            <person name="Ruiz-Trillo I."/>
            <person name="Haas B."/>
            <person name="Nusbaum C."/>
            <person name="Birren B."/>
        </authorList>
    </citation>
    <scope>NUCLEOTIDE SEQUENCE [LARGE SCALE GENOMIC DNA]</scope>
    <source>
        <strain evidence="8 9">JP610</strain>
    </source>
</reference>
<dbReference type="eggNOG" id="KOG3774">
    <property type="taxonomic scope" value="Eukaryota"/>
</dbReference>
<sequence>MSVSFTYIDGLTNLDTGVFTCGAGFLWSLDDFYLTTTGLFVMETTNNNYNNALTHAITHKSVPCWIRGTVANLLAEDPEEWFEIFGIHNSGTYDSQWMVLDLNQFTAGQDLPPKSFYVFEQLPGIIRYQDMTQKPVASLKGSVSQQLNEDGYWASYNVPYFPEMYEKSGWSAKYEKGGDEWSHEKCPRANIFRQQQSSVTDMSFMKRRLRYNDYENNLLSLGQRYVYGNDVARRWDLAQGNRFQLDGAIDAKVTNIAMGRDLKFWTVNGPTSDQQPVFTWNAYENITHMGQPDVFDFDWVELQPFPRQGAE</sequence>
<dbReference type="RefSeq" id="XP_014157771.1">
    <property type="nucleotide sequence ID" value="XM_014302296.1"/>
</dbReference>
<evidence type="ECO:0000256" key="4">
    <source>
        <dbReference type="ARBA" id="ARBA00022963"/>
    </source>
</evidence>